<feature type="compositionally biased region" description="Basic and acidic residues" evidence="1">
    <location>
        <begin position="53"/>
        <end position="63"/>
    </location>
</feature>
<keyword evidence="2" id="KW-0732">Signal</keyword>
<protein>
    <recommendedName>
        <fullName evidence="5">Secreted protein</fullName>
    </recommendedName>
</protein>
<reference evidence="3" key="1">
    <citation type="submission" date="2023-03" db="EMBL/GenBank/DDBJ databases">
        <title>Actinorhabdospora filicis NBRC 111898.</title>
        <authorList>
            <person name="Ichikawa N."/>
            <person name="Sato H."/>
            <person name="Tonouchi N."/>
        </authorList>
    </citation>
    <scope>NUCLEOTIDE SEQUENCE</scope>
    <source>
        <strain evidence="3">NBRC 111898</strain>
    </source>
</reference>
<dbReference type="RefSeq" id="WP_285661181.1">
    <property type="nucleotide sequence ID" value="NZ_BSTX01000001.1"/>
</dbReference>
<feature type="signal peptide" evidence="2">
    <location>
        <begin position="1"/>
        <end position="23"/>
    </location>
</feature>
<gene>
    <name evidence="3" type="ORF">Afil01_07870</name>
</gene>
<feature type="region of interest" description="Disordered" evidence="1">
    <location>
        <begin position="53"/>
        <end position="73"/>
    </location>
</feature>
<dbReference type="PROSITE" id="PS51257">
    <property type="entry name" value="PROKAR_LIPOPROTEIN"/>
    <property type="match status" value="1"/>
</dbReference>
<feature type="chain" id="PRO_5040816710" description="Secreted protein" evidence="2">
    <location>
        <begin position="24"/>
        <end position="164"/>
    </location>
</feature>
<evidence type="ECO:0000256" key="2">
    <source>
        <dbReference type="SAM" id="SignalP"/>
    </source>
</evidence>
<dbReference type="Proteomes" id="UP001165079">
    <property type="component" value="Unassembled WGS sequence"/>
</dbReference>
<keyword evidence="4" id="KW-1185">Reference proteome</keyword>
<accession>A0A9W6W8T5</accession>
<dbReference type="AlphaFoldDB" id="A0A9W6W8T5"/>
<evidence type="ECO:0000313" key="3">
    <source>
        <dbReference type="EMBL" id="GLZ75980.1"/>
    </source>
</evidence>
<evidence type="ECO:0000256" key="1">
    <source>
        <dbReference type="SAM" id="MobiDB-lite"/>
    </source>
</evidence>
<name>A0A9W6W8T5_9ACTN</name>
<proteinExistence type="predicted"/>
<organism evidence="3 4">
    <name type="scientific">Actinorhabdospora filicis</name>
    <dbReference type="NCBI Taxonomy" id="1785913"/>
    <lineage>
        <taxon>Bacteria</taxon>
        <taxon>Bacillati</taxon>
        <taxon>Actinomycetota</taxon>
        <taxon>Actinomycetes</taxon>
        <taxon>Micromonosporales</taxon>
        <taxon>Micromonosporaceae</taxon>
        <taxon>Actinorhabdospora</taxon>
    </lineage>
</organism>
<sequence length="164" mass="17299">MRSRIALALAVLAGLILTGCSPGEGDTPSAESSPSMSIEDTMVAYARCMREHGIDMPDPEPGKGVDLSVPDGMDPQVVEAANQECKKFMPNGGEPPKLSAEQLEKNRQYAKCMREHGLPDFPDPDPETGGISLSGRQFDPNDPGFQAADKTCGGPGGTHSEKNG</sequence>
<evidence type="ECO:0008006" key="5">
    <source>
        <dbReference type="Google" id="ProtNLM"/>
    </source>
</evidence>
<comment type="caution">
    <text evidence="3">The sequence shown here is derived from an EMBL/GenBank/DDBJ whole genome shotgun (WGS) entry which is preliminary data.</text>
</comment>
<feature type="region of interest" description="Disordered" evidence="1">
    <location>
        <begin position="115"/>
        <end position="164"/>
    </location>
</feature>
<evidence type="ECO:0000313" key="4">
    <source>
        <dbReference type="Proteomes" id="UP001165079"/>
    </source>
</evidence>
<dbReference type="EMBL" id="BSTX01000001">
    <property type="protein sequence ID" value="GLZ75980.1"/>
    <property type="molecule type" value="Genomic_DNA"/>
</dbReference>